<accession>A0A1S7LMY7</accession>
<proteinExistence type="predicted"/>
<dbReference type="AlphaFoldDB" id="A0A1S7LMY7"/>
<reference evidence="1" key="1">
    <citation type="submission" date="2015-04" db="EMBL/GenBank/DDBJ databases">
        <authorList>
            <person name="Syromyatnikov M.Y."/>
            <person name="Popov V.N."/>
        </authorList>
    </citation>
    <scope>NUCLEOTIDE SEQUENCE</scope>
    <source>
        <strain evidence="1">MO-1</strain>
    </source>
</reference>
<dbReference type="EMBL" id="LO017727">
    <property type="protein sequence ID" value="CRH08292.1"/>
    <property type="molecule type" value="Genomic_DNA"/>
</dbReference>
<sequence>MAASRISSVVISDVPDTVQLSAGSDNGDGTWTLEVGDLEGLTANVDGDVSGLFEMTVTAHVLDSDSDAGGDDTSSVSTQFTLTVDPEADEVTFTAGSASGAEDSWIDLNSSFQLSDTDGSESVSSVTLSGIPDGAELQLADGTAITVTGGTP</sequence>
<evidence type="ECO:0000313" key="1">
    <source>
        <dbReference type="EMBL" id="CRH08292.1"/>
    </source>
</evidence>
<gene>
    <name evidence="1" type="ORF">MAGMO_4164</name>
</gene>
<protein>
    <submittedName>
        <fullName evidence="1">Uncharacterized protein</fullName>
    </submittedName>
</protein>
<organism evidence="1">
    <name type="scientific">Magnetococcus massalia (strain MO-1)</name>
    <dbReference type="NCBI Taxonomy" id="451514"/>
    <lineage>
        <taxon>Bacteria</taxon>
        <taxon>Pseudomonadati</taxon>
        <taxon>Pseudomonadota</taxon>
        <taxon>Magnetococcia</taxon>
        <taxon>Magnetococcales</taxon>
        <taxon>Magnetococcaceae</taxon>
        <taxon>Magnetococcus</taxon>
    </lineage>
</organism>
<name>A0A1S7LMY7_MAGMO</name>